<dbReference type="EC" id="6.2.1.3" evidence="4"/>
<protein>
    <submittedName>
        <fullName evidence="4">Long-chain-fatty-acid--CoA ligase FadD15</fullName>
        <ecNumber evidence="4">6.2.1.3</ecNumber>
    </submittedName>
</protein>
<reference evidence="4 5" key="1">
    <citation type="submission" date="2016-11" db="EMBL/GenBank/DDBJ databases">
        <authorList>
            <person name="Jaros S."/>
            <person name="Januszkiewicz K."/>
            <person name="Wedrychowicz H."/>
        </authorList>
    </citation>
    <scope>NUCLEOTIDE SEQUENCE [LARGE SCALE GENOMIC DNA]</scope>
    <source>
        <strain evidence="4 5">CECT 7868</strain>
    </source>
</reference>
<evidence type="ECO:0000313" key="5">
    <source>
        <dbReference type="Proteomes" id="UP000184608"/>
    </source>
</evidence>
<dbReference type="PROSITE" id="PS00455">
    <property type="entry name" value="AMP_BINDING"/>
    <property type="match status" value="1"/>
</dbReference>
<evidence type="ECO:0000256" key="1">
    <source>
        <dbReference type="ARBA" id="ARBA00006432"/>
    </source>
</evidence>
<feature type="domain" description="AMP-dependent synthetase/ligase" evidence="3">
    <location>
        <begin position="9"/>
        <end position="368"/>
    </location>
</feature>
<comment type="similarity">
    <text evidence="1">Belongs to the ATP-dependent AMP-binding enzyme family.</text>
</comment>
<dbReference type="PANTHER" id="PTHR43201:SF5">
    <property type="entry name" value="MEDIUM-CHAIN ACYL-COA LIGASE ACSF2, MITOCHONDRIAL"/>
    <property type="match status" value="1"/>
</dbReference>
<dbReference type="AlphaFoldDB" id="A0A1M5ZK95"/>
<dbReference type="Pfam" id="PF00501">
    <property type="entry name" value="AMP-binding"/>
    <property type="match status" value="1"/>
</dbReference>
<keyword evidence="5" id="KW-1185">Reference proteome</keyword>
<dbReference type="Proteomes" id="UP000184608">
    <property type="component" value="Unassembled WGS sequence"/>
</dbReference>
<dbReference type="EMBL" id="FQXZ01000031">
    <property type="protein sequence ID" value="SHI24578.1"/>
    <property type="molecule type" value="Genomic_DNA"/>
</dbReference>
<sequence length="521" mass="56962">MNIIYSVLKQATLSPHAPAVIQLDQSCGQKLVLSYETLISEAAYLARQLSEYAEPRSHIGIVMGNTPAWVVADIALMLSDQIEVPVPLAFSAEQAAFLLSSCKIILTDETGADRLEQWRQQAVTLPEITLAVGVCSGELRKDEPLTEFLPAQQDQVIKVIHTSGTTSTPKGVRIRSEGLNELVRSLRACVNQDDYQCYLNLVPLSLLIEQVTAIYMPLTSGGCLLMPPADMAPLGDPGVTAEQRLNLIHQTAPSAMTLTPALVDALAEKARQYDQHDERVQALFGSARVPLLAAGGAPVTKETLLELDGYGIPVYQGYGLSENSSVATWNHRGANRIGTVGKPLRHVEVRIAGDGELCIRSSSLFAGYANQNDPSCCDLDDDGWLHTGDLASQDQEGYISVTGRKKTMIITANGRNISPEWLESAYQTLPGIFNVIVYGDQDQFLQGIFIVDPQADPGKLRQSVQDYAVQHLNQIEHIRNPLFIPHSESVVRRLFTVTGRPRRKVIAEFMSTYKGAQNAVC</sequence>
<dbReference type="PANTHER" id="PTHR43201">
    <property type="entry name" value="ACYL-COA SYNTHETASE"/>
    <property type="match status" value="1"/>
</dbReference>
<dbReference type="Gene3D" id="3.40.50.12780">
    <property type="entry name" value="N-terminal domain of ligase-like"/>
    <property type="match status" value="1"/>
</dbReference>
<dbReference type="InterPro" id="IPR042099">
    <property type="entry name" value="ANL_N_sf"/>
</dbReference>
<dbReference type="SUPFAM" id="SSF56801">
    <property type="entry name" value="Acetyl-CoA synthetase-like"/>
    <property type="match status" value="1"/>
</dbReference>
<gene>
    <name evidence="4" type="ORF">VA7868_02838</name>
</gene>
<dbReference type="InterPro" id="IPR000873">
    <property type="entry name" value="AMP-dep_synth/lig_dom"/>
</dbReference>
<dbReference type="STRING" id="1216006.VA7868_02838"/>
<dbReference type="OrthoDB" id="9803968at2"/>
<proteinExistence type="inferred from homology"/>
<accession>A0A1M5ZK95</accession>
<keyword evidence="2 4" id="KW-0436">Ligase</keyword>
<dbReference type="InterPro" id="IPR020845">
    <property type="entry name" value="AMP-binding_CS"/>
</dbReference>
<dbReference type="GO" id="GO:0004467">
    <property type="term" value="F:long-chain fatty acid-CoA ligase activity"/>
    <property type="evidence" value="ECO:0007669"/>
    <property type="project" value="UniProtKB-EC"/>
</dbReference>
<organism evidence="4 5">
    <name type="scientific">Vibrio aerogenes CECT 7868</name>
    <dbReference type="NCBI Taxonomy" id="1216006"/>
    <lineage>
        <taxon>Bacteria</taxon>
        <taxon>Pseudomonadati</taxon>
        <taxon>Pseudomonadota</taxon>
        <taxon>Gammaproteobacteria</taxon>
        <taxon>Vibrionales</taxon>
        <taxon>Vibrionaceae</taxon>
        <taxon>Vibrio</taxon>
    </lineage>
</organism>
<name>A0A1M5ZK95_9VIBR</name>
<evidence type="ECO:0000313" key="4">
    <source>
        <dbReference type="EMBL" id="SHI24578.1"/>
    </source>
</evidence>
<evidence type="ECO:0000259" key="3">
    <source>
        <dbReference type="Pfam" id="PF00501"/>
    </source>
</evidence>
<dbReference type="GO" id="GO:0031956">
    <property type="term" value="F:medium-chain fatty acid-CoA ligase activity"/>
    <property type="evidence" value="ECO:0007669"/>
    <property type="project" value="TreeGrafter"/>
</dbReference>
<evidence type="ECO:0000256" key="2">
    <source>
        <dbReference type="ARBA" id="ARBA00022598"/>
    </source>
</evidence>
<dbReference type="RefSeq" id="WP_073604478.1">
    <property type="nucleotide sequence ID" value="NZ_FQXZ01000031.1"/>
</dbReference>